<keyword evidence="4 12" id="KW-0812">Transmembrane</keyword>
<accession>A0AAN7ZJ55</accession>
<evidence type="ECO:0000256" key="7">
    <source>
        <dbReference type="ARBA" id="ARBA00023136"/>
    </source>
</evidence>
<dbReference type="InterPro" id="IPR004299">
    <property type="entry name" value="MBOAT_fam"/>
</dbReference>
<evidence type="ECO:0000256" key="12">
    <source>
        <dbReference type="SAM" id="Phobius"/>
    </source>
</evidence>
<sequence>MPPNHENSTHISKNRKNDVEERDYEMKVKTYAARDSVLTEINKQKHLLTLYRIFVAIFLTLFVNSLFHNYFHQESVTTNYNLIIENFKKFHITVVAWICTFSSTLWVYFGFKYWAKGRLYLIPNSFLSYIWNKLWIIAYVIHFIAILYLPIWFVYKYDFGFASSMVITVETTRLLMKTYAVVRTNVPRLMRTNLMKEFPKFSQYLFYLFAPTMVYRDSYPRSKGPIKWRIVGSLVLEMVAVIMLYSMIFQRSYLDGFKNYGLKPYRWTDVVTIILNNSFYSIFLFTLTFYLILHVWQNIWAEMLQFSDKLFYEDWWTSSSYSRYYRTWNVIVHDWLYNYVYKDVYEILCPGNKFVAKQIVFFISALFHEYVTAISLGFYVPIFMIFFFVLGNYFTYVKFSSPFVGNVFIWYTLTLGSSMMFATATMEHFCRINYVKEEFTINNFFTPKFLNCMSF</sequence>
<feature type="transmembrane region" description="Helical" evidence="12">
    <location>
        <begin position="376"/>
        <end position="396"/>
    </location>
</feature>
<evidence type="ECO:0000256" key="2">
    <source>
        <dbReference type="ARBA" id="ARBA00009010"/>
    </source>
</evidence>
<evidence type="ECO:0000256" key="5">
    <source>
        <dbReference type="ARBA" id="ARBA00022824"/>
    </source>
</evidence>
<keyword evidence="3 9" id="KW-0808">Transferase</keyword>
<dbReference type="PANTHER" id="PTHR10408:SF8">
    <property type="entry name" value="O-ACYLTRANSFERASE"/>
    <property type="match status" value="1"/>
</dbReference>
<dbReference type="PANTHER" id="PTHR10408">
    <property type="entry name" value="STEROL O-ACYLTRANSFERASE"/>
    <property type="match status" value="1"/>
</dbReference>
<evidence type="ECO:0000313" key="14">
    <source>
        <dbReference type="Proteomes" id="UP001329430"/>
    </source>
</evidence>
<evidence type="ECO:0000256" key="9">
    <source>
        <dbReference type="PIRNR" id="PIRNR000439"/>
    </source>
</evidence>
<dbReference type="Pfam" id="PF03062">
    <property type="entry name" value="MBOAT"/>
    <property type="match status" value="1"/>
</dbReference>
<dbReference type="Proteomes" id="UP001329430">
    <property type="component" value="Chromosome 7"/>
</dbReference>
<evidence type="ECO:0000256" key="11">
    <source>
        <dbReference type="SAM" id="MobiDB-lite"/>
    </source>
</evidence>
<feature type="transmembrane region" description="Helical" evidence="12">
    <location>
        <begin position="230"/>
        <end position="250"/>
    </location>
</feature>
<evidence type="ECO:0000256" key="10">
    <source>
        <dbReference type="PIRSR" id="PIRSR000439-1"/>
    </source>
</evidence>
<evidence type="ECO:0000313" key="13">
    <source>
        <dbReference type="EMBL" id="KAK5641511.1"/>
    </source>
</evidence>
<feature type="transmembrane region" description="Helical" evidence="12">
    <location>
        <begin position="50"/>
        <end position="70"/>
    </location>
</feature>
<dbReference type="PIRSF" id="PIRSF000439">
    <property type="entry name" value="Oat_ACAT_DAG_ARE"/>
    <property type="match status" value="1"/>
</dbReference>
<dbReference type="EMBL" id="JAVRBK010000007">
    <property type="protein sequence ID" value="KAK5641511.1"/>
    <property type="molecule type" value="Genomic_DNA"/>
</dbReference>
<comment type="similarity">
    <text evidence="2 9">Belongs to the membrane-bound acyltransferase family. Sterol o-acyltransferase subfamily.</text>
</comment>
<gene>
    <name evidence="13" type="ORF">RI129_010058</name>
</gene>
<feature type="transmembrane region" description="Helical" evidence="12">
    <location>
        <begin position="408"/>
        <end position="426"/>
    </location>
</feature>
<organism evidence="13 14">
    <name type="scientific">Pyrocoelia pectoralis</name>
    <dbReference type="NCBI Taxonomy" id="417401"/>
    <lineage>
        <taxon>Eukaryota</taxon>
        <taxon>Metazoa</taxon>
        <taxon>Ecdysozoa</taxon>
        <taxon>Arthropoda</taxon>
        <taxon>Hexapoda</taxon>
        <taxon>Insecta</taxon>
        <taxon>Pterygota</taxon>
        <taxon>Neoptera</taxon>
        <taxon>Endopterygota</taxon>
        <taxon>Coleoptera</taxon>
        <taxon>Polyphaga</taxon>
        <taxon>Elateriformia</taxon>
        <taxon>Elateroidea</taxon>
        <taxon>Lampyridae</taxon>
        <taxon>Lampyrinae</taxon>
        <taxon>Pyrocoelia</taxon>
    </lineage>
</organism>
<reference evidence="13 14" key="1">
    <citation type="journal article" date="2024" name="Insects">
        <title>An Improved Chromosome-Level Genome Assembly of the Firefly Pyrocoelia pectoralis.</title>
        <authorList>
            <person name="Fu X."/>
            <person name="Meyer-Rochow V.B."/>
            <person name="Ballantyne L."/>
            <person name="Zhu X."/>
        </authorList>
    </citation>
    <scope>NUCLEOTIDE SEQUENCE [LARGE SCALE GENOMIC DNA]</scope>
    <source>
        <strain evidence="13">XCY_ONT2</strain>
    </source>
</reference>
<feature type="compositionally biased region" description="Polar residues" evidence="11">
    <location>
        <begin position="1"/>
        <end position="11"/>
    </location>
</feature>
<feature type="active site" evidence="10">
    <location>
        <position position="368"/>
    </location>
</feature>
<dbReference type="GO" id="GO:0008374">
    <property type="term" value="F:O-acyltransferase activity"/>
    <property type="evidence" value="ECO:0007669"/>
    <property type="project" value="InterPro"/>
</dbReference>
<evidence type="ECO:0000256" key="3">
    <source>
        <dbReference type="ARBA" id="ARBA00022679"/>
    </source>
</evidence>
<protein>
    <recommendedName>
        <fullName evidence="9">O-acyltransferase</fullName>
    </recommendedName>
</protein>
<name>A0AAN7ZJ55_9COLE</name>
<evidence type="ECO:0000256" key="8">
    <source>
        <dbReference type="ARBA" id="ARBA00023315"/>
    </source>
</evidence>
<comment type="subcellular location">
    <subcellularLocation>
        <location evidence="1 9">Endoplasmic reticulum membrane</location>
        <topology evidence="1 9">Multi-pass membrane protein</topology>
    </subcellularLocation>
</comment>
<comment type="caution">
    <text evidence="13">The sequence shown here is derived from an EMBL/GenBank/DDBJ whole genome shotgun (WGS) entry which is preliminary data.</text>
</comment>
<keyword evidence="8 9" id="KW-0012">Acyltransferase</keyword>
<feature type="transmembrane region" description="Helical" evidence="12">
    <location>
        <begin position="134"/>
        <end position="155"/>
    </location>
</feature>
<evidence type="ECO:0000256" key="4">
    <source>
        <dbReference type="ARBA" id="ARBA00022692"/>
    </source>
</evidence>
<keyword evidence="5 9" id="KW-0256">Endoplasmic reticulum</keyword>
<proteinExistence type="inferred from homology"/>
<feature type="region of interest" description="Disordered" evidence="11">
    <location>
        <begin position="1"/>
        <end position="21"/>
    </location>
</feature>
<keyword evidence="7 9" id="KW-0472">Membrane</keyword>
<evidence type="ECO:0000256" key="1">
    <source>
        <dbReference type="ARBA" id="ARBA00004477"/>
    </source>
</evidence>
<keyword evidence="14" id="KW-1185">Reference proteome</keyword>
<dbReference type="GO" id="GO:0005789">
    <property type="term" value="C:endoplasmic reticulum membrane"/>
    <property type="evidence" value="ECO:0007669"/>
    <property type="project" value="UniProtKB-SubCell"/>
</dbReference>
<dbReference type="InterPro" id="IPR014371">
    <property type="entry name" value="Oat_ACAT_DAG_ARE"/>
</dbReference>
<evidence type="ECO:0000256" key="6">
    <source>
        <dbReference type="ARBA" id="ARBA00022989"/>
    </source>
</evidence>
<feature type="transmembrane region" description="Helical" evidence="12">
    <location>
        <begin position="270"/>
        <end position="293"/>
    </location>
</feature>
<feature type="transmembrane region" description="Helical" evidence="12">
    <location>
        <begin position="90"/>
        <end position="114"/>
    </location>
</feature>
<feature type="transmembrane region" description="Helical" evidence="12">
    <location>
        <begin position="201"/>
        <end position="218"/>
    </location>
</feature>
<dbReference type="GO" id="GO:0008203">
    <property type="term" value="P:cholesterol metabolic process"/>
    <property type="evidence" value="ECO:0007669"/>
    <property type="project" value="TreeGrafter"/>
</dbReference>
<dbReference type="AlphaFoldDB" id="A0AAN7ZJ55"/>
<keyword evidence="6 12" id="KW-1133">Transmembrane helix</keyword>